<reference evidence="1" key="1">
    <citation type="submission" date="2016-10" db="EMBL/GenBank/DDBJ databases">
        <authorList>
            <person name="de Groot N.N."/>
        </authorList>
    </citation>
    <scope>NUCLEOTIDE SEQUENCE</scope>
</reference>
<evidence type="ECO:0000313" key="1">
    <source>
        <dbReference type="EMBL" id="SFV63695.1"/>
    </source>
</evidence>
<protein>
    <submittedName>
        <fullName evidence="1">Uncharacterized protein</fullName>
    </submittedName>
</protein>
<dbReference type="AlphaFoldDB" id="A0A1W1CDA3"/>
<name>A0A1W1CDA3_9ZZZZ</name>
<dbReference type="PROSITE" id="PS51257">
    <property type="entry name" value="PROKAR_LIPOPROTEIN"/>
    <property type="match status" value="1"/>
</dbReference>
<accession>A0A1W1CDA3</accession>
<sequence length="209" mass="22926">MYKFKELTLVILFVVFAGCNSSDNTPSNSNSVSSSSLVDAEPVVKAAAQIDKLTVDVHKNSYDTTTKLLTDVDRMLHSVVAMDENVTNTMIQSMQFANALAQPVKIAKNYQSLFAVTGSYNSTVPAFQIIGFLTKNYFLLSSETPLFLEKKTVKGYFNNAATLTKAWSNAIDAANKSKNLYLSIVEIDGQNIVHKVSSAFLIKSTDFPL</sequence>
<proteinExistence type="predicted"/>
<organism evidence="1">
    <name type="scientific">hydrothermal vent metagenome</name>
    <dbReference type="NCBI Taxonomy" id="652676"/>
    <lineage>
        <taxon>unclassified sequences</taxon>
        <taxon>metagenomes</taxon>
        <taxon>ecological metagenomes</taxon>
    </lineage>
</organism>
<dbReference type="EMBL" id="FPHK01000072">
    <property type="protein sequence ID" value="SFV63695.1"/>
    <property type="molecule type" value="Genomic_DNA"/>
</dbReference>
<gene>
    <name evidence="1" type="ORF">MNB_SM-6-375</name>
</gene>